<proteinExistence type="predicted"/>
<evidence type="ECO:0000256" key="1">
    <source>
        <dbReference type="ARBA" id="ARBA00004514"/>
    </source>
</evidence>
<evidence type="ECO:0000256" key="4">
    <source>
        <dbReference type="ARBA" id="ARBA00023186"/>
    </source>
</evidence>
<keyword evidence="4" id="KW-0143">Chaperone</keyword>
<dbReference type="Proteomes" id="UP000045039">
    <property type="component" value="Unassembled WGS sequence"/>
</dbReference>
<comment type="caution">
    <text evidence="6">The sequence shown here is derived from an EMBL/GenBank/DDBJ whole genome shotgun (WGS) entry which is preliminary data.</text>
</comment>
<accession>A0A0C7D4W6</accession>
<evidence type="ECO:0000256" key="3">
    <source>
        <dbReference type="ARBA" id="ARBA00022795"/>
    </source>
</evidence>
<evidence type="ECO:0000256" key="2">
    <source>
        <dbReference type="ARBA" id="ARBA00022490"/>
    </source>
</evidence>
<gene>
    <name evidence="6" type="ORF">PAERUG_P19_London_7_VIM_2_05_10_06120</name>
</gene>
<dbReference type="RefSeq" id="WP_003082194.1">
    <property type="nucleotide sequence ID" value="NZ_AP014839.1"/>
</dbReference>
<dbReference type="Pfam" id="PF05400">
    <property type="entry name" value="FliT"/>
    <property type="match status" value="1"/>
</dbReference>
<dbReference type="AlphaFoldDB" id="A0A0C7D4W6"/>
<sequence length="98" mass="10913">MSQATQQLDETRLALADALQAGNWDAIGELDQVCQVKIDQAMHDDERDEQALRVSLEQLLSLYNDMLSACRQQREAIGAELTGLQRASKGAKVYQMFG</sequence>
<dbReference type="GO" id="GO:0044781">
    <property type="term" value="P:bacterial-type flagellum organization"/>
    <property type="evidence" value="ECO:0007669"/>
    <property type="project" value="UniProtKB-KW"/>
</dbReference>
<comment type="subcellular location">
    <subcellularLocation>
        <location evidence="1">Cytoplasm</location>
        <location evidence="1">Cytosol</location>
    </subcellularLocation>
</comment>
<evidence type="ECO:0000313" key="6">
    <source>
        <dbReference type="EMBL" id="CRP94882.1"/>
    </source>
</evidence>
<reference evidence="7" key="1">
    <citation type="submission" date="2015-06" db="EMBL/GenBank/DDBJ databases">
        <authorList>
            <person name="Radhakrishnan Rajesh"/>
            <person name="Underwood Anthony"/>
            <person name="Al-Shahib Ali"/>
        </authorList>
    </citation>
    <scope>NUCLEOTIDE SEQUENCE [LARGE SCALE GENOMIC DNA]</scope>
    <source>
        <strain evidence="7">P19_London_7_VIM_2_05_10</strain>
    </source>
</reference>
<dbReference type="OMA" id="CRSCMED"/>
<keyword evidence="2" id="KW-0963">Cytoplasm</keyword>
<evidence type="ECO:0000313" key="7">
    <source>
        <dbReference type="Proteomes" id="UP000045039"/>
    </source>
</evidence>
<dbReference type="SMR" id="A0A0C7D4W6"/>
<name>A0A0C7D4W6_PSEAI</name>
<protein>
    <recommendedName>
        <fullName evidence="5">Flagellar protein FliT</fullName>
    </recommendedName>
</protein>
<organism evidence="6 7">
    <name type="scientific">Pseudomonas aeruginosa</name>
    <dbReference type="NCBI Taxonomy" id="287"/>
    <lineage>
        <taxon>Bacteria</taxon>
        <taxon>Pseudomonadati</taxon>
        <taxon>Pseudomonadota</taxon>
        <taxon>Gammaproteobacteria</taxon>
        <taxon>Pseudomonadales</taxon>
        <taxon>Pseudomonadaceae</taxon>
        <taxon>Pseudomonas</taxon>
    </lineage>
</organism>
<dbReference type="EMBL" id="CVVU01000256">
    <property type="protein sequence ID" value="CRP94882.1"/>
    <property type="molecule type" value="Genomic_DNA"/>
</dbReference>
<evidence type="ECO:0000256" key="5">
    <source>
        <dbReference type="ARBA" id="ARBA00093797"/>
    </source>
</evidence>
<keyword evidence="3" id="KW-1005">Bacterial flagellum biogenesis</keyword>
<dbReference type="InterPro" id="IPR008622">
    <property type="entry name" value="FliT"/>
</dbReference>